<sequence>MSNKSLFKDSLKIGLEQASIEANNLKEIQSVFEDLSAALEEDIPGVKMSVERVRKHEETDIFSGIANLTRRAQPQYMDVVAVSSVANGKYTTIAEWRYSRLGFPCTIERKDSKTVCQDKEGLENALSSLLQDPAIVKILLSHSTKTE</sequence>
<organism evidence="1 2">
    <name type="scientific">Vogesella oryzagri</name>
    <dbReference type="NCBI Taxonomy" id="3160864"/>
    <lineage>
        <taxon>Bacteria</taxon>
        <taxon>Pseudomonadati</taxon>
        <taxon>Pseudomonadota</taxon>
        <taxon>Betaproteobacteria</taxon>
        <taxon>Neisseriales</taxon>
        <taxon>Chromobacteriaceae</taxon>
        <taxon>Vogesella</taxon>
    </lineage>
</organism>
<gene>
    <name evidence="1" type="ORF">ABNW52_07990</name>
</gene>
<dbReference type="Proteomes" id="UP001433638">
    <property type="component" value="Unassembled WGS sequence"/>
</dbReference>
<evidence type="ECO:0000313" key="1">
    <source>
        <dbReference type="EMBL" id="MEQ6290553.1"/>
    </source>
</evidence>
<dbReference type="RefSeq" id="WP_349586153.1">
    <property type="nucleotide sequence ID" value="NZ_JBEFLD010000004.1"/>
</dbReference>
<keyword evidence="2" id="KW-1185">Reference proteome</keyword>
<reference evidence="1" key="1">
    <citation type="submission" date="2024-06" db="EMBL/GenBank/DDBJ databases">
        <title>Genome sequence of Vogesella sp. MAHUQ-64.</title>
        <authorList>
            <person name="Huq M.A."/>
        </authorList>
    </citation>
    <scope>NUCLEOTIDE SEQUENCE</scope>
    <source>
        <strain evidence="1">MAHUQ-64</strain>
    </source>
</reference>
<name>A0ABV1M341_9NEIS</name>
<accession>A0ABV1M341</accession>
<comment type="caution">
    <text evidence="1">The sequence shown here is derived from an EMBL/GenBank/DDBJ whole genome shotgun (WGS) entry which is preliminary data.</text>
</comment>
<evidence type="ECO:0000313" key="2">
    <source>
        <dbReference type="Proteomes" id="UP001433638"/>
    </source>
</evidence>
<dbReference type="EMBL" id="JBEFLD010000004">
    <property type="protein sequence ID" value="MEQ6290553.1"/>
    <property type="molecule type" value="Genomic_DNA"/>
</dbReference>
<proteinExistence type="predicted"/>
<protein>
    <submittedName>
        <fullName evidence="1">Uncharacterized protein</fullName>
    </submittedName>
</protein>